<accession>A0A3M7R4P3</accession>
<protein>
    <submittedName>
        <fullName evidence="1">Uncharacterized protein</fullName>
    </submittedName>
</protein>
<sequence length="86" mass="9345">VSNNIDEFKKLQHTANLIQTTTCGGKSQIASAQTLQIIQTFNTSIYSIVKQLKTVLANQNGSQVNASTNAGQSLETNKIDTDLEYV</sequence>
<comment type="caution">
    <text evidence="1">The sequence shown here is derived from an EMBL/GenBank/DDBJ whole genome shotgun (WGS) entry which is preliminary data.</text>
</comment>
<dbReference type="EMBL" id="REGN01004216">
    <property type="protein sequence ID" value="RNA18562.1"/>
    <property type="molecule type" value="Genomic_DNA"/>
</dbReference>
<evidence type="ECO:0000313" key="1">
    <source>
        <dbReference type="EMBL" id="RNA18562.1"/>
    </source>
</evidence>
<name>A0A3M7R4P3_BRAPC</name>
<evidence type="ECO:0000313" key="2">
    <source>
        <dbReference type="Proteomes" id="UP000276133"/>
    </source>
</evidence>
<organism evidence="1 2">
    <name type="scientific">Brachionus plicatilis</name>
    <name type="common">Marine rotifer</name>
    <name type="synonym">Brachionus muelleri</name>
    <dbReference type="NCBI Taxonomy" id="10195"/>
    <lineage>
        <taxon>Eukaryota</taxon>
        <taxon>Metazoa</taxon>
        <taxon>Spiralia</taxon>
        <taxon>Gnathifera</taxon>
        <taxon>Rotifera</taxon>
        <taxon>Eurotatoria</taxon>
        <taxon>Monogononta</taxon>
        <taxon>Pseudotrocha</taxon>
        <taxon>Ploima</taxon>
        <taxon>Brachionidae</taxon>
        <taxon>Brachionus</taxon>
    </lineage>
</organism>
<keyword evidence="2" id="KW-1185">Reference proteome</keyword>
<dbReference type="Proteomes" id="UP000276133">
    <property type="component" value="Unassembled WGS sequence"/>
</dbReference>
<reference evidence="1 2" key="1">
    <citation type="journal article" date="2018" name="Sci. Rep.">
        <title>Genomic signatures of local adaptation to the degree of environmental predictability in rotifers.</title>
        <authorList>
            <person name="Franch-Gras L."/>
            <person name="Hahn C."/>
            <person name="Garcia-Roger E.M."/>
            <person name="Carmona M.J."/>
            <person name="Serra M."/>
            <person name="Gomez A."/>
        </authorList>
    </citation>
    <scope>NUCLEOTIDE SEQUENCE [LARGE SCALE GENOMIC DNA]</scope>
    <source>
        <strain evidence="1">HYR1</strain>
    </source>
</reference>
<feature type="non-terminal residue" evidence="1">
    <location>
        <position position="1"/>
    </location>
</feature>
<dbReference type="AlphaFoldDB" id="A0A3M7R4P3"/>
<gene>
    <name evidence="1" type="ORF">BpHYR1_026394</name>
</gene>
<proteinExistence type="predicted"/>